<dbReference type="Gene3D" id="3.40.50.300">
    <property type="entry name" value="P-loop containing nucleotide triphosphate hydrolases"/>
    <property type="match status" value="2"/>
</dbReference>
<dbReference type="InterPro" id="IPR014001">
    <property type="entry name" value="Helicase_ATP-bd"/>
</dbReference>
<dbReference type="Gene3D" id="3.30.2060.10">
    <property type="entry name" value="Penicillin-binding protein 1b domain"/>
    <property type="match status" value="1"/>
</dbReference>
<comment type="subcellular location">
    <subcellularLocation>
        <location evidence="9">Cytoplasm</location>
    </subcellularLocation>
</comment>
<sequence length="1039" mass="119835">MNHTESIHKALTKEIEQISSIIQKNNEIYNLSITSFALFLCFYENYIVFEENEEQAYKLYSTIKTFSEFFNNHNEVVFLPSQGSERLVAIFKILYEKNKKIITTVESGKIPSQIETIHLKKGISIEREVLRQNLIASGYTQAELVTQEREFSQHGWVFDIWGIGEEYPVRVEFFGDEIEEIKIFNPDTQLTFKDKNEIWIIPATENNVTTELLDLFEFDKIFTVFNKVEDLNIEAEDRIIKISHLPFKFSSQSIDGEDKTFYGLGILPNDRKSLFDFPKNLKQLGIPIIFSLSSRGKAETVKEILFNHGIIAPLINKAEIGNYSGKFAITISDLQEGFYRENLMIITDFELFREKAIKKKKLSLQKIPVDGEEINEGDYVVHKDHGIGIFRGIKRQKYEGTEEDVLVIEYKDGDILYVPTWNIGKIYRYSAREGFIPPLDKLGSNRWQKAKEIERKKIQEIADKLLKLYAQRKTPRGFIYSEDTEIHKNFDEFFPYEETEDQQAAIDAILRKMRETLPMEVLLCGDAGYGKTEVAMRAAFRAVYDGKQVAVLVPTTLLCEQHYRTFRKRFEAFPVTIEYLSRFRSAKEIKEVIENVKSGKVDILIGTHMLILKEVEFFDLGLLIIDEEQKFGVIHKEKIKEKYPKVDLLTITATPIPRTLQIGLSGLWDIFIIQTPPKERLAVKTFVIHENDSIIKEAIEKEIQRGGQIYFLHNRIHDIELVKSKLQTLVPFAKIAVAHGRMKEKMLDKVMIDFLDGKIDILLCTSIIASGLDIPNVNTIIIDQAHTFGLSDLYQIRGRVGRASMQASAYLIVPSDGLSENAKKRIKAIQEMSYLGAGFHVALKDLEIRGAGELLGVEQSGINRLGFDLYIEMLNDAVKELKGEVLPSLKLPEIKLSLPAFIPEEYIKETSMRIRIYRKLSQILEEDEIQKLKNELYDRFGKLPQEVENLFKTAQIRIIASKIKISQMKQNKDKFRFTMEENLETDFVTKLIDVLTGFKNKGIVKHLKFFPDGFEAQMKGLDELIFFLKRLIGKLVVKK</sequence>
<evidence type="ECO:0000256" key="6">
    <source>
        <dbReference type="ARBA" id="ARBA00022840"/>
    </source>
</evidence>
<keyword evidence="1 9" id="KW-0963">Cytoplasm</keyword>
<proteinExistence type="inferred from homology"/>
<keyword evidence="7 9" id="KW-0238">DNA-binding</keyword>
<dbReference type="PROSITE" id="PS51192">
    <property type="entry name" value="HELICASE_ATP_BIND_1"/>
    <property type="match status" value="1"/>
</dbReference>
<dbReference type="SUPFAM" id="SSF52540">
    <property type="entry name" value="P-loop containing nucleoside triphosphate hydrolases"/>
    <property type="match status" value="4"/>
</dbReference>
<dbReference type="PANTHER" id="PTHR47964:SF1">
    <property type="entry name" value="ATP-DEPENDENT DNA HELICASE HOMOLOG RECG, CHLOROPLASTIC"/>
    <property type="match status" value="1"/>
</dbReference>
<dbReference type="Pfam" id="PF21132">
    <property type="entry name" value="MFD_D3"/>
    <property type="match status" value="1"/>
</dbReference>
<evidence type="ECO:0000259" key="10">
    <source>
        <dbReference type="PROSITE" id="PS51192"/>
    </source>
</evidence>
<keyword evidence="2 9" id="KW-0547">Nucleotide-binding</keyword>
<gene>
    <name evidence="9 12" type="primary">mfd</name>
    <name evidence="12" type="ORF">C0186_00055</name>
</gene>
<feature type="domain" description="Helicase C-terminal" evidence="11">
    <location>
        <begin position="694"/>
        <end position="847"/>
    </location>
</feature>
<dbReference type="GO" id="GO:0006355">
    <property type="term" value="P:regulation of DNA-templated transcription"/>
    <property type="evidence" value="ECO:0007669"/>
    <property type="project" value="UniProtKB-UniRule"/>
</dbReference>
<keyword evidence="3 9" id="KW-0227">DNA damage</keyword>
<comment type="similarity">
    <text evidence="9">In the C-terminal section; belongs to the helicase family. RecG subfamily.</text>
</comment>
<dbReference type="Proteomes" id="UP000242288">
    <property type="component" value="Unassembled WGS sequence"/>
</dbReference>
<keyword evidence="5" id="KW-0347">Helicase</keyword>
<dbReference type="PROSITE" id="PS51194">
    <property type="entry name" value="HELICASE_CTER"/>
    <property type="match status" value="1"/>
</dbReference>
<dbReference type="SMART" id="SM00490">
    <property type="entry name" value="HELICc"/>
    <property type="match status" value="1"/>
</dbReference>
<dbReference type="Gene3D" id="3.40.50.11140">
    <property type="match status" value="1"/>
</dbReference>
<organism evidence="12 13">
    <name type="scientific">Thermodesulfovibrio aggregans</name>
    <dbReference type="NCBI Taxonomy" id="86166"/>
    <lineage>
        <taxon>Bacteria</taxon>
        <taxon>Pseudomonadati</taxon>
        <taxon>Nitrospirota</taxon>
        <taxon>Thermodesulfovibrionia</taxon>
        <taxon>Thermodesulfovibrionales</taxon>
        <taxon>Thermodesulfovibrionaceae</taxon>
        <taxon>Thermodesulfovibrio</taxon>
    </lineage>
</organism>
<dbReference type="Gene3D" id="3.90.1150.50">
    <property type="entry name" value="Transcription-repair-coupling factor, D7 domain"/>
    <property type="match status" value="1"/>
</dbReference>
<dbReference type="HAMAP" id="MF_00969">
    <property type="entry name" value="TRCF"/>
    <property type="match status" value="1"/>
</dbReference>
<dbReference type="GO" id="GO:0003678">
    <property type="term" value="F:DNA helicase activity"/>
    <property type="evidence" value="ECO:0007669"/>
    <property type="project" value="TreeGrafter"/>
</dbReference>
<dbReference type="GO" id="GO:0003684">
    <property type="term" value="F:damaged DNA binding"/>
    <property type="evidence" value="ECO:0007669"/>
    <property type="project" value="InterPro"/>
</dbReference>
<evidence type="ECO:0000256" key="4">
    <source>
        <dbReference type="ARBA" id="ARBA00022801"/>
    </source>
</evidence>
<dbReference type="Gene3D" id="2.40.10.170">
    <property type="match status" value="1"/>
</dbReference>
<protein>
    <recommendedName>
        <fullName evidence="9">Transcription-repair-coupling factor</fullName>
        <shortName evidence="9">TRCF</shortName>
        <ecNumber evidence="9">3.6.4.-</ecNumber>
    </recommendedName>
</protein>
<dbReference type="PANTHER" id="PTHR47964">
    <property type="entry name" value="ATP-DEPENDENT DNA HELICASE HOMOLOG RECG, CHLOROPLASTIC"/>
    <property type="match status" value="1"/>
</dbReference>
<dbReference type="EC" id="3.6.4.-" evidence="9"/>
<dbReference type="GO" id="GO:0016787">
    <property type="term" value="F:hydrolase activity"/>
    <property type="evidence" value="ECO:0007669"/>
    <property type="project" value="UniProtKB-KW"/>
</dbReference>
<dbReference type="EMBL" id="PNIO01000001">
    <property type="protein sequence ID" value="PMP72876.1"/>
    <property type="molecule type" value="Genomic_DNA"/>
</dbReference>
<dbReference type="AlphaFoldDB" id="A0A2J6WR56"/>
<dbReference type="Pfam" id="PF17757">
    <property type="entry name" value="UvrB_inter"/>
    <property type="match status" value="1"/>
</dbReference>
<dbReference type="GO" id="GO:0005737">
    <property type="term" value="C:cytoplasm"/>
    <property type="evidence" value="ECO:0007669"/>
    <property type="project" value="UniProtKB-SubCell"/>
</dbReference>
<dbReference type="InterPro" id="IPR003711">
    <property type="entry name" value="CarD-like/TRCF_RID"/>
</dbReference>
<dbReference type="Pfam" id="PF00270">
    <property type="entry name" value="DEAD"/>
    <property type="match status" value="1"/>
</dbReference>
<evidence type="ECO:0000256" key="9">
    <source>
        <dbReference type="HAMAP-Rule" id="MF_00969"/>
    </source>
</evidence>
<dbReference type="InterPro" id="IPR036101">
    <property type="entry name" value="CarD-like/TRCF_RID_sf"/>
</dbReference>
<dbReference type="SUPFAM" id="SSF143517">
    <property type="entry name" value="TRCF domain-like"/>
    <property type="match status" value="1"/>
</dbReference>
<dbReference type="GO" id="GO:0005524">
    <property type="term" value="F:ATP binding"/>
    <property type="evidence" value="ECO:0007669"/>
    <property type="project" value="UniProtKB-UniRule"/>
</dbReference>
<evidence type="ECO:0000313" key="12">
    <source>
        <dbReference type="EMBL" id="PMP72876.1"/>
    </source>
</evidence>
<dbReference type="SMART" id="SM00982">
    <property type="entry name" value="TRCF"/>
    <property type="match status" value="1"/>
</dbReference>
<dbReference type="SMART" id="SM01058">
    <property type="entry name" value="CarD_TRCF"/>
    <property type="match status" value="1"/>
</dbReference>
<dbReference type="Pfam" id="PF00271">
    <property type="entry name" value="Helicase_C"/>
    <property type="match status" value="1"/>
</dbReference>
<reference evidence="12 13" key="1">
    <citation type="submission" date="2018-01" db="EMBL/GenBank/DDBJ databases">
        <title>Metagenomic assembled genomes from two thermal pools in the Uzon Caldera, Kamchatka, Russia.</title>
        <authorList>
            <person name="Wilkins L."/>
            <person name="Ettinger C."/>
        </authorList>
    </citation>
    <scope>NUCLEOTIDE SEQUENCE [LARGE SCALE GENOMIC DNA]</scope>
    <source>
        <strain evidence="12">ZAV-04</strain>
    </source>
</reference>
<keyword evidence="4 9" id="KW-0378">Hydrolase</keyword>
<comment type="function">
    <text evidence="9">Couples transcription and DNA repair by recognizing RNA polymerase (RNAP) stalled at DNA lesions. Mediates ATP-dependent release of RNAP and its truncated transcript from the DNA, and recruitment of nucleotide excision repair machinery to the damaged site.</text>
</comment>
<comment type="caution">
    <text evidence="12">The sequence shown here is derived from an EMBL/GenBank/DDBJ whole genome shotgun (WGS) entry which is preliminary data.</text>
</comment>
<dbReference type="SUPFAM" id="SSF141259">
    <property type="entry name" value="CarD-like"/>
    <property type="match status" value="1"/>
</dbReference>
<accession>A0A2J6WR56</accession>
<comment type="similarity">
    <text evidence="9">In the N-terminal section; belongs to the UvrB family.</text>
</comment>
<dbReference type="GO" id="GO:0000716">
    <property type="term" value="P:transcription-coupled nucleotide-excision repair, DNA damage recognition"/>
    <property type="evidence" value="ECO:0007669"/>
    <property type="project" value="UniProtKB-UniRule"/>
</dbReference>
<keyword evidence="8 9" id="KW-0234">DNA repair</keyword>
<dbReference type="InterPro" id="IPR004576">
    <property type="entry name" value="Mfd"/>
</dbReference>
<dbReference type="CDD" id="cd17991">
    <property type="entry name" value="DEXHc_TRCF"/>
    <property type="match status" value="1"/>
</dbReference>
<dbReference type="InterPro" id="IPR047112">
    <property type="entry name" value="RecG/Mfd"/>
</dbReference>
<evidence type="ECO:0000256" key="2">
    <source>
        <dbReference type="ARBA" id="ARBA00022741"/>
    </source>
</evidence>
<dbReference type="Pfam" id="PF02559">
    <property type="entry name" value="CarD_TRCF_RID"/>
    <property type="match status" value="1"/>
</dbReference>
<evidence type="ECO:0000256" key="8">
    <source>
        <dbReference type="ARBA" id="ARBA00023204"/>
    </source>
</evidence>
<dbReference type="InterPro" id="IPR048635">
    <property type="entry name" value="MFD_D3"/>
</dbReference>
<dbReference type="InterPro" id="IPR001650">
    <property type="entry name" value="Helicase_C-like"/>
</dbReference>
<feature type="domain" description="Helicase ATP-binding" evidence="10">
    <location>
        <begin position="512"/>
        <end position="673"/>
    </location>
</feature>
<dbReference type="InterPro" id="IPR011545">
    <property type="entry name" value="DEAD/DEAH_box_helicase_dom"/>
</dbReference>
<name>A0A2J6WR56_9BACT</name>
<evidence type="ECO:0000313" key="13">
    <source>
        <dbReference type="Proteomes" id="UP000242288"/>
    </source>
</evidence>
<evidence type="ECO:0000256" key="7">
    <source>
        <dbReference type="ARBA" id="ARBA00023125"/>
    </source>
</evidence>
<dbReference type="NCBIfam" id="TIGR00580">
    <property type="entry name" value="mfd"/>
    <property type="match status" value="1"/>
</dbReference>
<dbReference type="Pfam" id="PF03461">
    <property type="entry name" value="TRCF"/>
    <property type="match status" value="1"/>
</dbReference>
<dbReference type="SMART" id="SM00487">
    <property type="entry name" value="DEXDc"/>
    <property type="match status" value="1"/>
</dbReference>
<evidence type="ECO:0000256" key="5">
    <source>
        <dbReference type="ARBA" id="ARBA00022806"/>
    </source>
</evidence>
<keyword evidence="6 9" id="KW-0067">ATP-binding</keyword>
<dbReference type="InterPro" id="IPR027417">
    <property type="entry name" value="P-loop_NTPase"/>
</dbReference>
<dbReference type="InterPro" id="IPR041471">
    <property type="entry name" value="UvrB_inter"/>
</dbReference>
<dbReference type="InterPro" id="IPR037235">
    <property type="entry name" value="TRCF-like_C_D7"/>
</dbReference>
<evidence type="ECO:0000259" key="11">
    <source>
        <dbReference type="PROSITE" id="PS51194"/>
    </source>
</evidence>
<dbReference type="InterPro" id="IPR005118">
    <property type="entry name" value="TRCF_C"/>
</dbReference>
<evidence type="ECO:0000256" key="1">
    <source>
        <dbReference type="ARBA" id="ARBA00022490"/>
    </source>
</evidence>
<evidence type="ECO:0000256" key="3">
    <source>
        <dbReference type="ARBA" id="ARBA00022763"/>
    </source>
</evidence>